<dbReference type="EMBL" id="ABEU02000027">
    <property type="protein sequence ID" value="PNR26256.1"/>
    <property type="molecule type" value="Genomic_DNA"/>
</dbReference>
<gene>
    <name evidence="1" type="ORF">PHYPA_030830</name>
</gene>
<dbReference type="InParanoid" id="A0A2K1IAF3"/>
<dbReference type="AlphaFoldDB" id="A0A2K1IAF3"/>
<keyword evidence="3" id="KW-1185">Reference proteome</keyword>
<reference evidence="2" key="3">
    <citation type="submission" date="2020-12" db="UniProtKB">
        <authorList>
            <consortium name="EnsemblPlants"/>
        </authorList>
    </citation>
    <scope>IDENTIFICATION</scope>
</reference>
<proteinExistence type="predicted"/>
<sequence>MSSKIPVASIFTARCHVIRKFQFTSEKIECKSKNVIARRETVTPSIHKPFILKHRVLNTNPTTSEDTTLKSKK</sequence>
<accession>A0A2K1IAF3</accession>
<dbReference type="EnsemblPlants" id="Pp3c27_2771V3.1">
    <property type="protein sequence ID" value="PAC:32951682.CDS.1"/>
    <property type="gene ID" value="Pp3c27_2771"/>
</dbReference>
<name>A0A2K1IAF3_PHYPA</name>
<evidence type="ECO:0000313" key="2">
    <source>
        <dbReference type="EnsemblPlants" id="PAC:32951682.CDS.1"/>
    </source>
</evidence>
<reference evidence="1 3" key="1">
    <citation type="journal article" date="2008" name="Science">
        <title>The Physcomitrella genome reveals evolutionary insights into the conquest of land by plants.</title>
        <authorList>
            <person name="Rensing S."/>
            <person name="Lang D."/>
            <person name="Zimmer A."/>
            <person name="Terry A."/>
            <person name="Salamov A."/>
            <person name="Shapiro H."/>
            <person name="Nishiyama T."/>
            <person name="Perroud P.-F."/>
            <person name="Lindquist E."/>
            <person name="Kamisugi Y."/>
            <person name="Tanahashi T."/>
            <person name="Sakakibara K."/>
            <person name="Fujita T."/>
            <person name="Oishi K."/>
            <person name="Shin-I T."/>
            <person name="Kuroki Y."/>
            <person name="Toyoda A."/>
            <person name="Suzuki Y."/>
            <person name="Hashimoto A."/>
            <person name="Yamaguchi K."/>
            <person name="Sugano A."/>
            <person name="Kohara Y."/>
            <person name="Fujiyama A."/>
            <person name="Anterola A."/>
            <person name="Aoki S."/>
            <person name="Ashton N."/>
            <person name="Barbazuk W.B."/>
            <person name="Barker E."/>
            <person name="Bennetzen J."/>
            <person name="Bezanilla M."/>
            <person name="Blankenship R."/>
            <person name="Cho S.H."/>
            <person name="Dutcher S."/>
            <person name="Estelle M."/>
            <person name="Fawcett J.A."/>
            <person name="Gundlach H."/>
            <person name="Hanada K."/>
            <person name="Heyl A."/>
            <person name="Hicks K.A."/>
            <person name="Hugh J."/>
            <person name="Lohr M."/>
            <person name="Mayer K."/>
            <person name="Melkozernov A."/>
            <person name="Murata T."/>
            <person name="Nelson D."/>
            <person name="Pils B."/>
            <person name="Prigge M."/>
            <person name="Reiss B."/>
            <person name="Renner T."/>
            <person name="Rombauts S."/>
            <person name="Rushton P."/>
            <person name="Sanderfoot A."/>
            <person name="Schween G."/>
            <person name="Shiu S.-H."/>
            <person name="Stueber K."/>
            <person name="Theodoulou F.L."/>
            <person name="Tu H."/>
            <person name="Van de Peer Y."/>
            <person name="Verrier P.J."/>
            <person name="Waters E."/>
            <person name="Wood A."/>
            <person name="Yang L."/>
            <person name="Cove D."/>
            <person name="Cuming A."/>
            <person name="Hasebe M."/>
            <person name="Lucas S."/>
            <person name="Mishler D.B."/>
            <person name="Reski R."/>
            <person name="Grigoriev I."/>
            <person name="Quatrano R.S."/>
            <person name="Boore J.L."/>
        </authorList>
    </citation>
    <scope>NUCLEOTIDE SEQUENCE [LARGE SCALE GENOMIC DNA]</scope>
    <source>
        <strain evidence="2 3">cv. Gransden 2004</strain>
    </source>
</reference>
<evidence type="ECO:0000313" key="1">
    <source>
        <dbReference type="EMBL" id="PNR26256.1"/>
    </source>
</evidence>
<dbReference type="Proteomes" id="UP000006727">
    <property type="component" value="Chromosome 27"/>
</dbReference>
<protein>
    <submittedName>
        <fullName evidence="1 2">Uncharacterized protein</fullName>
    </submittedName>
</protein>
<reference evidence="1 3" key="2">
    <citation type="journal article" date="2018" name="Plant J.">
        <title>The Physcomitrella patens chromosome-scale assembly reveals moss genome structure and evolution.</title>
        <authorList>
            <person name="Lang D."/>
            <person name="Ullrich K.K."/>
            <person name="Murat F."/>
            <person name="Fuchs J."/>
            <person name="Jenkins J."/>
            <person name="Haas F.B."/>
            <person name="Piednoel M."/>
            <person name="Gundlach H."/>
            <person name="Van Bel M."/>
            <person name="Meyberg R."/>
            <person name="Vives C."/>
            <person name="Morata J."/>
            <person name="Symeonidi A."/>
            <person name="Hiss M."/>
            <person name="Muchero W."/>
            <person name="Kamisugi Y."/>
            <person name="Saleh O."/>
            <person name="Blanc G."/>
            <person name="Decker E.L."/>
            <person name="van Gessel N."/>
            <person name="Grimwood J."/>
            <person name="Hayes R.D."/>
            <person name="Graham S.W."/>
            <person name="Gunter L.E."/>
            <person name="McDaniel S.F."/>
            <person name="Hoernstein S.N.W."/>
            <person name="Larsson A."/>
            <person name="Li F.W."/>
            <person name="Perroud P.F."/>
            <person name="Phillips J."/>
            <person name="Ranjan P."/>
            <person name="Rokshar D.S."/>
            <person name="Rothfels C.J."/>
            <person name="Schneider L."/>
            <person name="Shu S."/>
            <person name="Stevenson D.W."/>
            <person name="Thummler F."/>
            <person name="Tillich M."/>
            <person name="Villarreal Aguilar J.C."/>
            <person name="Widiez T."/>
            <person name="Wong G.K."/>
            <person name="Wymore A."/>
            <person name="Zhang Y."/>
            <person name="Zimmer A.D."/>
            <person name="Quatrano R.S."/>
            <person name="Mayer K.F.X."/>
            <person name="Goodstein D."/>
            <person name="Casacuberta J.M."/>
            <person name="Vandepoele K."/>
            <person name="Reski R."/>
            <person name="Cuming A.C."/>
            <person name="Tuskan G.A."/>
            <person name="Maumus F."/>
            <person name="Salse J."/>
            <person name="Schmutz J."/>
            <person name="Rensing S.A."/>
        </authorList>
    </citation>
    <scope>NUCLEOTIDE SEQUENCE [LARGE SCALE GENOMIC DNA]</scope>
    <source>
        <strain evidence="2 3">cv. Gransden 2004</strain>
    </source>
</reference>
<organism evidence="1">
    <name type="scientific">Physcomitrium patens</name>
    <name type="common">Spreading-leaved earth moss</name>
    <name type="synonym">Physcomitrella patens</name>
    <dbReference type="NCBI Taxonomy" id="3218"/>
    <lineage>
        <taxon>Eukaryota</taxon>
        <taxon>Viridiplantae</taxon>
        <taxon>Streptophyta</taxon>
        <taxon>Embryophyta</taxon>
        <taxon>Bryophyta</taxon>
        <taxon>Bryophytina</taxon>
        <taxon>Bryopsida</taxon>
        <taxon>Funariidae</taxon>
        <taxon>Funariales</taxon>
        <taxon>Funariaceae</taxon>
        <taxon>Physcomitrium</taxon>
    </lineage>
</organism>
<evidence type="ECO:0000313" key="3">
    <source>
        <dbReference type="Proteomes" id="UP000006727"/>
    </source>
</evidence>
<dbReference type="Gramene" id="Pp3c27_2771V3.1">
    <property type="protein sequence ID" value="PAC:32951682.CDS.1"/>
    <property type="gene ID" value="Pp3c27_2771"/>
</dbReference>